<gene>
    <name evidence="2" type="ORF">SAMN06296036_1458</name>
</gene>
<sequence>MVSVELLVSRLQGHDDSLETASPKDFIMLRTILFAVMISFSLSLYGQSSEDEVKKLQQQITLLRLKLETKPRYEEGTWNPDLVSSVNLATPSLSVQNARWRRVGDTVFATVERIEGISVLSGGKNTYVVLSTKGLPYTDNKTEFYGTAMFDASPSYVTFSVLQNSHSSTDIFLGGSVIGNAGSLRISALHFQYEVAK</sequence>
<evidence type="ECO:0000313" key="3">
    <source>
        <dbReference type="Proteomes" id="UP000192907"/>
    </source>
</evidence>
<keyword evidence="1" id="KW-0472">Membrane</keyword>
<reference evidence="3" key="1">
    <citation type="submission" date="2017-04" db="EMBL/GenBank/DDBJ databases">
        <authorList>
            <person name="Varghese N."/>
            <person name="Submissions S."/>
        </authorList>
    </citation>
    <scope>NUCLEOTIDE SEQUENCE [LARGE SCALE GENOMIC DNA]</scope>
    <source>
        <strain evidence="3">RKEM611</strain>
    </source>
</reference>
<dbReference type="EMBL" id="FWZT01000045">
    <property type="protein sequence ID" value="SMF83191.1"/>
    <property type="molecule type" value="Genomic_DNA"/>
</dbReference>
<keyword evidence="1" id="KW-0812">Transmembrane</keyword>
<name>A0A1Y6CQD0_9BACT</name>
<accession>A0A1Y6CQD0</accession>
<feature type="transmembrane region" description="Helical" evidence="1">
    <location>
        <begin position="27"/>
        <end position="45"/>
    </location>
</feature>
<keyword evidence="1" id="KW-1133">Transmembrane helix</keyword>
<dbReference type="AlphaFoldDB" id="A0A1Y6CQD0"/>
<dbReference type="RefSeq" id="WP_132326266.1">
    <property type="nucleotide sequence ID" value="NZ_FWZT01000045.1"/>
</dbReference>
<protein>
    <submittedName>
        <fullName evidence="2">Uncharacterized protein</fullName>
    </submittedName>
</protein>
<organism evidence="2 3">
    <name type="scientific">Pseudobacteriovorax antillogorgiicola</name>
    <dbReference type="NCBI Taxonomy" id="1513793"/>
    <lineage>
        <taxon>Bacteria</taxon>
        <taxon>Pseudomonadati</taxon>
        <taxon>Bdellovibrionota</taxon>
        <taxon>Oligoflexia</taxon>
        <taxon>Oligoflexales</taxon>
        <taxon>Pseudobacteriovoracaceae</taxon>
        <taxon>Pseudobacteriovorax</taxon>
    </lineage>
</organism>
<dbReference type="STRING" id="1513793.SAMN06296036_1458"/>
<evidence type="ECO:0000313" key="2">
    <source>
        <dbReference type="EMBL" id="SMF83191.1"/>
    </source>
</evidence>
<proteinExistence type="predicted"/>
<dbReference type="Proteomes" id="UP000192907">
    <property type="component" value="Unassembled WGS sequence"/>
</dbReference>
<evidence type="ECO:0000256" key="1">
    <source>
        <dbReference type="SAM" id="Phobius"/>
    </source>
</evidence>
<keyword evidence="3" id="KW-1185">Reference proteome</keyword>